<accession>A0AA49PZD7</accession>
<proteinExistence type="predicted"/>
<dbReference type="SUPFAM" id="SSF51182">
    <property type="entry name" value="RmlC-like cupins"/>
    <property type="match status" value="1"/>
</dbReference>
<dbReference type="Pfam" id="PF19480">
    <property type="entry name" value="DUF6016"/>
    <property type="match status" value="1"/>
</dbReference>
<dbReference type="NCBIfam" id="TIGR04366">
    <property type="entry name" value="cupin_WbuC"/>
    <property type="match status" value="1"/>
</dbReference>
<reference evidence="2" key="1">
    <citation type="journal article" date="2023" name="Comput. Struct. Biotechnol. J.">
        <title>Discovery of a novel marine Bacteroidetes with a rich repertoire of carbohydrate-active enzymes.</title>
        <authorList>
            <person name="Chen B."/>
            <person name="Liu G."/>
            <person name="Chen Q."/>
            <person name="Wang H."/>
            <person name="Liu L."/>
            <person name="Tang K."/>
        </authorList>
    </citation>
    <scope>NUCLEOTIDE SEQUENCE</scope>
    <source>
        <strain evidence="2">TK19036</strain>
    </source>
</reference>
<dbReference type="InterPro" id="IPR027565">
    <property type="entry name" value="Cupin_WbuC"/>
</dbReference>
<protein>
    <submittedName>
        <fullName evidence="2">WbuC family cupin fold metalloprotein</fullName>
    </submittedName>
</protein>
<dbReference type="CDD" id="cd07005">
    <property type="entry name" value="cupin_WbuC-like"/>
    <property type="match status" value="1"/>
</dbReference>
<reference evidence="2" key="2">
    <citation type="journal article" date="2024" name="Antonie Van Leeuwenhoek">
        <title>Roseihalotalea indica gen. nov., sp. nov., a halophilic Bacteroidetes from mesopelagic Southwest Indian Ocean with higher carbohydrate metabolic potential.</title>
        <authorList>
            <person name="Chen B."/>
            <person name="Zhang M."/>
            <person name="Lin D."/>
            <person name="Ye J."/>
            <person name="Tang K."/>
        </authorList>
    </citation>
    <scope>NUCLEOTIDE SEQUENCE</scope>
    <source>
        <strain evidence="2">TK19036</strain>
    </source>
</reference>
<dbReference type="InterPro" id="IPR014710">
    <property type="entry name" value="RmlC-like_jellyroll"/>
</dbReference>
<dbReference type="InterPro" id="IPR046058">
    <property type="entry name" value="WbuC_cupin"/>
</dbReference>
<gene>
    <name evidence="2" type="ORF">K4G66_14750</name>
</gene>
<dbReference type="Gene3D" id="2.60.120.10">
    <property type="entry name" value="Jelly Rolls"/>
    <property type="match status" value="1"/>
</dbReference>
<evidence type="ECO:0000313" key="2">
    <source>
        <dbReference type="EMBL" id="WKN39950.1"/>
    </source>
</evidence>
<dbReference type="EMBL" id="CP120682">
    <property type="protein sequence ID" value="WKN39950.1"/>
    <property type="molecule type" value="Genomic_DNA"/>
</dbReference>
<sequence length="186" mass="21369">MELHRISPAATKSQHNIVTTIDQALVDQKAQDARASQRQREIHVLHTGDEDTLQRMLNAFQPSSYVAPHRHISVPKAEAVVVLQGSLGFVYFDEDGSYQEENFFLIDPKKGIHGIDYRAKVWHTFFALEPDTVVFEVKPGPYDAATDKEFASWAPKEGEEKALPYLIKLEDHFRQHFQLPTRIWNE</sequence>
<dbReference type="AlphaFoldDB" id="A0AA49PZD7"/>
<organism evidence="2">
    <name type="scientific">Roseihalotalea indica</name>
    <dbReference type="NCBI Taxonomy" id="2867963"/>
    <lineage>
        <taxon>Bacteria</taxon>
        <taxon>Pseudomonadati</taxon>
        <taxon>Bacteroidota</taxon>
        <taxon>Cytophagia</taxon>
        <taxon>Cytophagales</taxon>
        <taxon>Catalimonadaceae</taxon>
        <taxon>Roseihalotalea</taxon>
    </lineage>
</organism>
<feature type="domain" description="Cupin fold metalloprotein WbuC cupin" evidence="1">
    <location>
        <begin position="21"/>
        <end position="101"/>
    </location>
</feature>
<dbReference type="InterPro" id="IPR011051">
    <property type="entry name" value="RmlC_Cupin_sf"/>
</dbReference>
<evidence type="ECO:0000259" key="1">
    <source>
        <dbReference type="Pfam" id="PF19480"/>
    </source>
</evidence>
<name>A0AA49PZD7_9BACT</name>